<reference evidence="2 3" key="1">
    <citation type="submission" date="2020-07" db="EMBL/GenBank/DDBJ databases">
        <title>Mycobacterium kansasii (former subtype) with zoonotic potential isolated from diseased indoor pet cat, Japan.</title>
        <authorList>
            <person name="Fukano H."/>
            <person name="Terazono T."/>
            <person name="Hoshino Y."/>
        </authorList>
    </citation>
    <scope>NUCLEOTIDE SEQUENCE [LARGE SCALE GENOMIC DNA]</scope>
    <source>
        <strain evidence="2 3">Kuro-I</strain>
    </source>
</reference>
<accession>A0A7G1I1J6</accession>
<dbReference type="EMBL" id="AP023343">
    <property type="protein sequence ID" value="BCI84937.1"/>
    <property type="molecule type" value="Genomic_DNA"/>
</dbReference>
<evidence type="ECO:0000313" key="3">
    <source>
        <dbReference type="Proteomes" id="UP000516380"/>
    </source>
</evidence>
<evidence type="ECO:0000259" key="1">
    <source>
        <dbReference type="PROSITE" id="PS51192"/>
    </source>
</evidence>
<dbReference type="PROSITE" id="PS51192">
    <property type="entry name" value="HELICASE_ATP_BIND_1"/>
    <property type="match status" value="1"/>
</dbReference>
<dbReference type="AlphaFoldDB" id="A0A7G1I1J6"/>
<dbReference type="InterPro" id="IPR011545">
    <property type="entry name" value="DEAD/DEAH_box_helicase_dom"/>
</dbReference>
<feature type="domain" description="Helicase ATP-binding" evidence="1">
    <location>
        <begin position="67"/>
        <end position="252"/>
    </location>
</feature>
<dbReference type="Proteomes" id="UP000516380">
    <property type="component" value="Chromosome"/>
</dbReference>
<sequence>MPSFGSELLAAALAGTPSGESPLRHVAELPPRPGRPTGWPEWAAANVVRAFVERGITVPWSHQLEAAELAHDGRHVVVSTGTASGKSLAYQLPVLNALATDPRARVLYLSPTKALGHDQLRAAHALTAAVPLDDVAPTAYDGDSPAEVRRFARERSRWLFSNPDMVHLSILRNHARWAVLLRGLRFLVVDECHYYRGVFGSNVAMVLRRLLRLCARYSAEPGCGPTVIFASATTDSRARPPLNSSASRSRRWLTTGRPRGAHGGVVGACVADGFDR</sequence>
<organism evidence="2 3">
    <name type="scientific">Mycobacterium kansasii</name>
    <dbReference type="NCBI Taxonomy" id="1768"/>
    <lineage>
        <taxon>Bacteria</taxon>
        <taxon>Bacillati</taxon>
        <taxon>Actinomycetota</taxon>
        <taxon>Actinomycetes</taxon>
        <taxon>Mycobacteriales</taxon>
        <taxon>Mycobacteriaceae</taxon>
        <taxon>Mycobacterium</taxon>
    </lineage>
</organism>
<protein>
    <recommendedName>
        <fullName evidence="1">Helicase ATP-binding domain-containing protein</fullName>
    </recommendedName>
</protein>
<dbReference type="InterPro" id="IPR027417">
    <property type="entry name" value="P-loop_NTPase"/>
</dbReference>
<dbReference type="GO" id="GO:0003676">
    <property type="term" value="F:nucleic acid binding"/>
    <property type="evidence" value="ECO:0007669"/>
    <property type="project" value="InterPro"/>
</dbReference>
<dbReference type="GO" id="GO:0006289">
    <property type="term" value="P:nucleotide-excision repair"/>
    <property type="evidence" value="ECO:0007669"/>
    <property type="project" value="TreeGrafter"/>
</dbReference>
<evidence type="ECO:0000313" key="2">
    <source>
        <dbReference type="EMBL" id="BCI84937.1"/>
    </source>
</evidence>
<dbReference type="SMART" id="SM00487">
    <property type="entry name" value="DEXDc"/>
    <property type="match status" value="1"/>
</dbReference>
<dbReference type="SUPFAM" id="SSF52540">
    <property type="entry name" value="P-loop containing nucleoside triphosphate hydrolases"/>
    <property type="match status" value="1"/>
</dbReference>
<dbReference type="CDD" id="cd17923">
    <property type="entry name" value="DEXHc_Hrq1-like"/>
    <property type="match status" value="1"/>
</dbReference>
<name>A0A7G1I1J6_MYCKA</name>
<dbReference type="Gene3D" id="3.40.50.300">
    <property type="entry name" value="P-loop containing nucleotide triphosphate hydrolases"/>
    <property type="match status" value="1"/>
</dbReference>
<dbReference type="GO" id="GO:0043138">
    <property type="term" value="F:3'-5' DNA helicase activity"/>
    <property type="evidence" value="ECO:0007669"/>
    <property type="project" value="TreeGrafter"/>
</dbReference>
<dbReference type="GO" id="GO:0005524">
    <property type="term" value="F:ATP binding"/>
    <property type="evidence" value="ECO:0007669"/>
    <property type="project" value="InterPro"/>
</dbReference>
<gene>
    <name evidence="2" type="ORF">NIIDMKKI_01430</name>
</gene>
<dbReference type="PANTHER" id="PTHR47957">
    <property type="entry name" value="ATP-DEPENDENT HELICASE HRQ1"/>
    <property type="match status" value="1"/>
</dbReference>
<dbReference type="PANTHER" id="PTHR47957:SF3">
    <property type="entry name" value="ATP-DEPENDENT HELICASE HRQ1"/>
    <property type="match status" value="1"/>
</dbReference>
<proteinExistence type="predicted"/>
<dbReference type="Pfam" id="PF00270">
    <property type="entry name" value="DEAD"/>
    <property type="match status" value="1"/>
</dbReference>
<dbReference type="GO" id="GO:0036297">
    <property type="term" value="P:interstrand cross-link repair"/>
    <property type="evidence" value="ECO:0007669"/>
    <property type="project" value="TreeGrafter"/>
</dbReference>
<dbReference type="InterPro" id="IPR014001">
    <property type="entry name" value="Helicase_ATP-bd"/>
</dbReference>
<keyword evidence="3" id="KW-1185">Reference proteome</keyword>